<accession>A0AA37V6S4</accession>
<comment type="caution">
    <text evidence="5">The sequence shown here is derived from an EMBL/GenBank/DDBJ whole genome shotgun (WGS) entry which is preliminary data.</text>
</comment>
<dbReference type="GO" id="GO:0046677">
    <property type="term" value="P:response to antibiotic"/>
    <property type="evidence" value="ECO:0007669"/>
    <property type="project" value="UniProtKB-KW"/>
</dbReference>
<name>A0AA37V6S4_9BACT</name>
<dbReference type="SUPFAM" id="SSF54593">
    <property type="entry name" value="Glyoxalase/Bleomycin resistance protein/Dihydroxybiphenyl dioxygenase"/>
    <property type="match status" value="1"/>
</dbReference>
<evidence type="ECO:0000313" key="5">
    <source>
        <dbReference type="EMBL" id="GLC25706.1"/>
    </source>
</evidence>
<reference evidence="5" key="1">
    <citation type="submission" date="2022-08" db="EMBL/GenBank/DDBJ databases">
        <title>Draft genome sequencing of Roseisolibacter agri AW1220.</title>
        <authorList>
            <person name="Tobiishi Y."/>
            <person name="Tonouchi A."/>
        </authorList>
    </citation>
    <scope>NUCLEOTIDE SEQUENCE</scope>
    <source>
        <strain evidence="5">AW1220</strain>
    </source>
</reference>
<dbReference type="AlphaFoldDB" id="A0AA37V6S4"/>
<dbReference type="RefSeq" id="WP_284350167.1">
    <property type="nucleotide sequence ID" value="NZ_BRXS01000003.1"/>
</dbReference>
<dbReference type="EMBL" id="BRXS01000003">
    <property type="protein sequence ID" value="GLC25706.1"/>
    <property type="molecule type" value="Genomic_DNA"/>
</dbReference>
<dbReference type="Pfam" id="PF00903">
    <property type="entry name" value="Glyoxalase"/>
    <property type="match status" value="1"/>
</dbReference>
<gene>
    <name evidence="5" type="ORF">rosag_22190</name>
</gene>
<protein>
    <recommendedName>
        <fullName evidence="2">Bleomycin resistance protein</fullName>
    </recommendedName>
</protein>
<dbReference type="InterPro" id="IPR037523">
    <property type="entry name" value="VOC_core"/>
</dbReference>
<organism evidence="5 6">
    <name type="scientific">Roseisolibacter agri</name>
    <dbReference type="NCBI Taxonomy" id="2014610"/>
    <lineage>
        <taxon>Bacteria</taxon>
        <taxon>Pseudomonadati</taxon>
        <taxon>Gemmatimonadota</taxon>
        <taxon>Gemmatimonadia</taxon>
        <taxon>Gemmatimonadales</taxon>
        <taxon>Gemmatimonadaceae</taxon>
        <taxon>Roseisolibacter</taxon>
    </lineage>
</organism>
<sequence length="127" mass="14115">MAQLLESRCVLAVRDLAASTRFWIDVLGFRRDFGDGTDGWSFLSRDNFRVMLGECPDAPPASDIGDHSYVAYLVVDDVDALHAELSERLPEPAAAPVSEPWGLREFGIRTPDGHRLRFGEPVVVQDD</sequence>
<dbReference type="CDD" id="cd08349">
    <property type="entry name" value="BLMA_like"/>
    <property type="match status" value="1"/>
</dbReference>
<dbReference type="PROSITE" id="PS51819">
    <property type="entry name" value="VOC"/>
    <property type="match status" value="1"/>
</dbReference>
<dbReference type="Gene3D" id="3.10.180.10">
    <property type="entry name" value="2,3-Dihydroxybiphenyl 1,2-Dioxygenase, domain 1"/>
    <property type="match status" value="1"/>
</dbReference>
<evidence type="ECO:0000256" key="2">
    <source>
        <dbReference type="ARBA" id="ARBA00021572"/>
    </source>
</evidence>
<evidence type="ECO:0000256" key="1">
    <source>
        <dbReference type="ARBA" id="ARBA00011051"/>
    </source>
</evidence>
<dbReference type="InterPro" id="IPR029068">
    <property type="entry name" value="Glyas_Bleomycin-R_OHBP_Dase"/>
</dbReference>
<evidence type="ECO:0000259" key="4">
    <source>
        <dbReference type="PROSITE" id="PS51819"/>
    </source>
</evidence>
<proteinExistence type="inferred from homology"/>
<evidence type="ECO:0000256" key="3">
    <source>
        <dbReference type="ARBA" id="ARBA00023251"/>
    </source>
</evidence>
<dbReference type="InterPro" id="IPR004360">
    <property type="entry name" value="Glyas_Fos-R_dOase_dom"/>
</dbReference>
<feature type="domain" description="VOC" evidence="4">
    <location>
        <begin position="5"/>
        <end position="121"/>
    </location>
</feature>
<keyword evidence="3" id="KW-0046">Antibiotic resistance</keyword>
<evidence type="ECO:0000313" key="6">
    <source>
        <dbReference type="Proteomes" id="UP001161325"/>
    </source>
</evidence>
<dbReference type="Proteomes" id="UP001161325">
    <property type="component" value="Unassembled WGS sequence"/>
</dbReference>
<dbReference type="InterPro" id="IPR000335">
    <property type="entry name" value="Bleomycin-R"/>
</dbReference>
<keyword evidence="6" id="KW-1185">Reference proteome</keyword>
<comment type="similarity">
    <text evidence="1">Belongs to the bleomycin resistance protein family.</text>
</comment>